<dbReference type="EMBL" id="JAHQIW010007180">
    <property type="protein sequence ID" value="KAJ1372754.1"/>
    <property type="molecule type" value="Genomic_DNA"/>
</dbReference>
<gene>
    <name evidence="1" type="ORF">KIN20_034999</name>
</gene>
<organism evidence="1 2">
    <name type="scientific">Parelaphostrongylus tenuis</name>
    <name type="common">Meningeal worm</name>
    <dbReference type="NCBI Taxonomy" id="148309"/>
    <lineage>
        <taxon>Eukaryota</taxon>
        <taxon>Metazoa</taxon>
        <taxon>Ecdysozoa</taxon>
        <taxon>Nematoda</taxon>
        <taxon>Chromadorea</taxon>
        <taxon>Rhabditida</taxon>
        <taxon>Rhabditina</taxon>
        <taxon>Rhabditomorpha</taxon>
        <taxon>Strongyloidea</taxon>
        <taxon>Metastrongylidae</taxon>
        <taxon>Parelaphostrongylus</taxon>
    </lineage>
</organism>
<proteinExistence type="predicted"/>
<name>A0AAD5WJD4_PARTN</name>
<accession>A0AAD5WJD4</accession>
<dbReference type="Proteomes" id="UP001196413">
    <property type="component" value="Unassembled WGS sequence"/>
</dbReference>
<protein>
    <submittedName>
        <fullName evidence="1">Uncharacterized protein</fullName>
    </submittedName>
</protein>
<evidence type="ECO:0000313" key="2">
    <source>
        <dbReference type="Proteomes" id="UP001196413"/>
    </source>
</evidence>
<comment type="caution">
    <text evidence="1">The sequence shown here is derived from an EMBL/GenBank/DDBJ whole genome shotgun (WGS) entry which is preliminary data.</text>
</comment>
<reference evidence="1" key="1">
    <citation type="submission" date="2021-06" db="EMBL/GenBank/DDBJ databases">
        <title>Parelaphostrongylus tenuis whole genome reference sequence.</title>
        <authorList>
            <person name="Garwood T.J."/>
            <person name="Larsen P.A."/>
            <person name="Fountain-Jones N.M."/>
            <person name="Garbe J.R."/>
            <person name="Macchietto M.G."/>
            <person name="Kania S.A."/>
            <person name="Gerhold R.W."/>
            <person name="Richards J.E."/>
            <person name="Wolf T.M."/>
        </authorList>
    </citation>
    <scope>NUCLEOTIDE SEQUENCE</scope>
    <source>
        <strain evidence="1">MNPRO001-30</strain>
        <tissue evidence="1">Meninges</tissue>
    </source>
</reference>
<keyword evidence="2" id="KW-1185">Reference proteome</keyword>
<evidence type="ECO:0000313" key="1">
    <source>
        <dbReference type="EMBL" id="KAJ1372754.1"/>
    </source>
</evidence>
<sequence length="80" mass="9334">MDKCFVMLNCYSEYIKFTSEKPETNWLPILNVQVNLAKNSYHKVVPQAKQQKHPGYVYQTHNAFFVPTCGSQEEDHRPDA</sequence>
<dbReference type="AlphaFoldDB" id="A0AAD5WJD4"/>